<sequence length="419" mass="45957">MTAKNTIIPEFGPLSGVRVLSLGSIVAGPNTANLLADFGAEVVHIERPGVGDTLRVLAPFAKHEDRKVSTTWAQDARNRLSLTMEFSLDVPECKEMFMDLVKSSDILVENMVWLEKLGIYNEELLAANPKLVICHISGFGRPQFGGDPEICDRASYDMIGQAYGGYAFINGNPEPAPPAIVKPWFNDYLSSYVAAFGILSAYINAEKTGKGQEVDLAQFEACAKLLADTVVTYSETGNVKRRSGPDSPAFQPYGLFQDKTGAYMVIGAYGPGVYKRAIQAFGLDINTYSFAEAGGSPQAMNSERGKELRAYIVKWCGERTCEEIVKHMAKFKVPASKINSVEDIINDPHWIDRGDIITYRDETLEKDIKAVGIIPKLSGTPGKVWRGAPTLGQDTDDILRKVLGYSAEKIEVLKDKKLI</sequence>
<dbReference type="InterPro" id="IPR023606">
    <property type="entry name" value="CoA-Trfase_III_dom_1_sf"/>
</dbReference>
<evidence type="ECO:0000256" key="2">
    <source>
        <dbReference type="ARBA" id="ARBA00022679"/>
    </source>
</evidence>
<dbReference type="RefSeq" id="WP_209459030.1">
    <property type="nucleotide sequence ID" value="NZ_JAGGKC010000008.1"/>
</dbReference>
<dbReference type="Gene3D" id="3.30.1540.10">
    <property type="entry name" value="formyl-coa transferase, domain 3"/>
    <property type="match status" value="1"/>
</dbReference>
<proteinExistence type="inferred from homology"/>
<dbReference type="Gene3D" id="3.40.50.10540">
    <property type="entry name" value="Crotonobetainyl-coa:carnitine coa-transferase, domain 1"/>
    <property type="match status" value="1"/>
</dbReference>
<reference evidence="3 4" key="1">
    <citation type="submission" date="2021-03" db="EMBL/GenBank/DDBJ databases">
        <title>Genomic Encyclopedia of Type Strains, Phase IV (KMG-IV): sequencing the most valuable type-strain genomes for metagenomic binning, comparative biology and taxonomic classification.</title>
        <authorList>
            <person name="Goeker M."/>
        </authorList>
    </citation>
    <scope>NUCLEOTIDE SEQUENCE [LARGE SCALE GENOMIC DNA]</scope>
    <source>
        <strain evidence="3 4">DSM 6139</strain>
    </source>
</reference>
<accession>A0ABS4G2N2</accession>
<keyword evidence="4" id="KW-1185">Reference proteome</keyword>
<comment type="similarity">
    <text evidence="1">Belongs to the CoA-transferase III family.</text>
</comment>
<protein>
    <submittedName>
        <fullName evidence="3">Crotonobetainyl-CoA:carnitine CoA-transferase CaiB-like acyl-CoA transferase</fullName>
    </submittedName>
</protein>
<dbReference type="PANTHER" id="PTHR48228:SF6">
    <property type="entry name" value="L-CARNITINE COA-TRANSFERASE"/>
    <property type="match status" value="1"/>
</dbReference>
<dbReference type="PANTHER" id="PTHR48228">
    <property type="entry name" value="SUCCINYL-COA--D-CITRAMALATE COA-TRANSFERASE"/>
    <property type="match status" value="1"/>
</dbReference>
<dbReference type="Proteomes" id="UP001519271">
    <property type="component" value="Unassembled WGS sequence"/>
</dbReference>
<evidence type="ECO:0000256" key="1">
    <source>
        <dbReference type="ARBA" id="ARBA00008383"/>
    </source>
</evidence>
<dbReference type="SUPFAM" id="SSF89796">
    <property type="entry name" value="CoA-transferase family III (CaiB/BaiF)"/>
    <property type="match status" value="1"/>
</dbReference>
<evidence type="ECO:0000313" key="4">
    <source>
        <dbReference type="Proteomes" id="UP001519271"/>
    </source>
</evidence>
<dbReference type="InterPro" id="IPR044855">
    <property type="entry name" value="CoA-Trfase_III_dom3_sf"/>
</dbReference>
<dbReference type="Pfam" id="PF02515">
    <property type="entry name" value="CoA_transf_3"/>
    <property type="match status" value="1"/>
</dbReference>
<evidence type="ECO:0000313" key="3">
    <source>
        <dbReference type="EMBL" id="MBP1918807.1"/>
    </source>
</evidence>
<dbReference type="InterPro" id="IPR050509">
    <property type="entry name" value="CoA-transferase_III"/>
</dbReference>
<dbReference type="EMBL" id="JAGGKC010000008">
    <property type="protein sequence ID" value="MBP1918807.1"/>
    <property type="molecule type" value="Genomic_DNA"/>
</dbReference>
<name>A0ABS4G2N2_9CLOT</name>
<organism evidence="3 4">
    <name type="scientific">Youngiibacter multivorans</name>
    <dbReference type="NCBI Taxonomy" id="937251"/>
    <lineage>
        <taxon>Bacteria</taxon>
        <taxon>Bacillati</taxon>
        <taxon>Bacillota</taxon>
        <taxon>Clostridia</taxon>
        <taxon>Eubacteriales</taxon>
        <taxon>Clostridiaceae</taxon>
        <taxon>Youngiibacter</taxon>
    </lineage>
</organism>
<dbReference type="InterPro" id="IPR003673">
    <property type="entry name" value="CoA-Trfase_fam_III"/>
</dbReference>
<comment type="caution">
    <text evidence="3">The sequence shown here is derived from an EMBL/GenBank/DDBJ whole genome shotgun (WGS) entry which is preliminary data.</text>
</comment>
<keyword evidence="2" id="KW-0808">Transferase</keyword>
<gene>
    <name evidence="3" type="ORF">J2Z34_001287</name>
</gene>